<evidence type="ECO:0000313" key="3">
    <source>
        <dbReference type="Proteomes" id="UP000223968"/>
    </source>
</evidence>
<dbReference type="InterPro" id="IPR000396">
    <property type="entry name" value="Pdiesterase2"/>
</dbReference>
<dbReference type="GO" id="GO:0006198">
    <property type="term" value="P:cAMP catabolic process"/>
    <property type="evidence" value="ECO:0007669"/>
    <property type="project" value="InterPro"/>
</dbReference>
<dbReference type="Pfam" id="PF02112">
    <property type="entry name" value="PDEase_II"/>
    <property type="match status" value="3"/>
</dbReference>
<dbReference type="GO" id="GO:0047555">
    <property type="term" value="F:3',5'-cyclic-GMP phosphodiesterase activity"/>
    <property type="evidence" value="ECO:0007669"/>
    <property type="project" value="TreeGrafter"/>
</dbReference>
<dbReference type="CDD" id="cd07735">
    <property type="entry name" value="class_II_PDE_MBL-fold"/>
    <property type="match status" value="1"/>
</dbReference>
<protein>
    <recommendedName>
        <fullName evidence="4">3',5'-cyclic-nucleotide phosphodiesterase</fullName>
    </recommendedName>
</protein>
<gene>
    <name evidence="2" type="ORF">AJ79_04563</name>
</gene>
<proteinExistence type="predicted"/>
<organism evidence="2 3">
    <name type="scientific">Helicocarpus griseus UAMH5409</name>
    <dbReference type="NCBI Taxonomy" id="1447875"/>
    <lineage>
        <taxon>Eukaryota</taxon>
        <taxon>Fungi</taxon>
        <taxon>Dikarya</taxon>
        <taxon>Ascomycota</taxon>
        <taxon>Pezizomycotina</taxon>
        <taxon>Eurotiomycetes</taxon>
        <taxon>Eurotiomycetidae</taxon>
        <taxon>Onygenales</taxon>
        <taxon>Ajellomycetaceae</taxon>
        <taxon>Helicocarpus</taxon>
    </lineage>
</organism>
<dbReference type="STRING" id="1447875.A0A2B7XRX3"/>
<evidence type="ECO:0000313" key="2">
    <source>
        <dbReference type="EMBL" id="PGH11976.1"/>
    </source>
</evidence>
<dbReference type="PANTHER" id="PTHR28283">
    <property type="entry name" value="3',5'-CYCLIC-NUCLEOTIDE PHOSPHODIESTERASE 1"/>
    <property type="match status" value="1"/>
</dbReference>
<dbReference type="Gene3D" id="3.60.15.10">
    <property type="entry name" value="Ribonuclease Z/Hydroxyacylglutathione hydrolase-like"/>
    <property type="match status" value="1"/>
</dbReference>
<sequence>MHRDGASGAGMGRSKSADAQEKSSFHVVVLGASGGPREDIVTGLLVRSTATNWARGSVIAVDGGTLLGGIIRALESSNSVKVEDSRDVKLRMTDGPFAGLGLPNVTAAANAGYIFREIISSIFITHPHLDHVAGLAMNTPLVEAQSNPKVVAALPSAIAAIKNHIFNDITWPNLSDEDGGAGLVTYQRLADGGNPRLGRGEGRGYVKACDGILTKCMSVSHGSCSQRYHPETGKHHRAESTVFMTDPTFLSSRRVSIDTQDLGRAHTPSHRAPSGSNGEGTTLATVESSAFFLRDDHSGVEIIVFGDIEPDSLSLEPRNEKVWDMAAPKIANGVLRAIFVECSFPDSVDDHYLYGHLCPRHLIAELEVLAGKVLDAMKPSSSRLASRKRKRLGSPVFDEPMSPKSAPPQPTSRSSQTSPKRRGRNSGPGSGQLAPPSTEGRRPSDIHMSPPSPLAHMECVDAMDNDDGRHDTPETRSPGESAKKNRSSSAQQPLLGLKVYIIHVKDLLADGAHPREQILEELREQERDAELGCEFFAPMSGEEVYV</sequence>
<dbReference type="PRINTS" id="PR00388">
    <property type="entry name" value="PDIESTERASE2"/>
</dbReference>
<dbReference type="AlphaFoldDB" id="A0A2B7XRX3"/>
<dbReference type="InterPro" id="IPR036866">
    <property type="entry name" value="RibonucZ/Hydroxyglut_hydro"/>
</dbReference>
<dbReference type="GO" id="GO:1902660">
    <property type="term" value="P:negative regulation of glucose mediated signaling pathway"/>
    <property type="evidence" value="ECO:0007669"/>
    <property type="project" value="TreeGrafter"/>
</dbReference>
<comment type="caution">
    <text evidence="2">The sequence shown here is derived from an EMBL/GenBank/DDBJ whole genome shotgun (WGS) entry which is preliminary data.</text>
</comment>
<keyword evidence="3" id="KW-1185">Reference proteome</keyword>
<feature type="region of interest" description="Disordered" evidence="1">
    <location>
        <begin position="261"/>
        <end position="280"/>
    </location>
</feature>
<dbReference type="PANTHER" id="PTHR28283:SF1">
    <property type="entry name" value="3',5'-CYCLIC-NUCLEOTIDE PHOSPHODIESTERASE 1"/>
    <property type="match status" value="1"/>
</dbReference>
<reference evidence="2 3" key="1">
    <citation type="submission" date="2017-10" db="EMBL/GenBank/DDBJ databases">
        <title>Comparative genomics in systemic dimorphic fungi from Ajellomycetaceae.</title>
        <authorList>
            <person name="Munoz J.F."/>
            <person name="Mcewen J.G."/>
            <person name="Clay O.K."/>
            <person name="Cuomo C.A."/>
        </authorList>
    </citation>
    <scope>NUCLEOTIDE SEQUENCE [LARGE SCALE GENOMIC DNA]</scope>
    <source>
        <strain evidence="2 3">UAMH5409</strain>
    </source>
</reference>
<dbReference type="SUPFAM" id="SSF56281">
    <property type="entry name" value="Metallo-hydrolase/oxidoreductase"/>
    <property type="match status" value="1"/>
</dbReference>
<evidence type="ECO:0008006" key="4">
    <source>
        <dbReference type="Google" id="ProtNLM"/>
    </source>
</evidence>
<dbReference type="GO" id="GO:0004115">
    <property type="term" value="F:3',5'-cyclic-AMP phosphodiesterase activity"/>
    <property type="evidence" value="ECO:0007669"/>
    <property type="project" value="InterPro"/>
</dbReference>
<dbReference type="Proteomes" id="UP000223968">
    <property type="component" value="Unassembled WGS sequence"/>
</dbReference>
<name>A0A2B7XRX3_9EURO</name>
<evidence type="ECO:0000256" key="1">
    <source>
        <dbReference type="SAM" id="MobiDB-lite"/>
    </source>
</evidence>
<accession>A0A2B7XRX3</accession>
<dbReference type="EMBL" id="PDNB01000065">
    <property type="protein sequence ID" value="PGH11976.1"/>
    <property type="molecule type" value="Genomic_DNA"/>
</dbReference>
<dbReference type="OrthoDB" id="258495at2759"/>
<feature type="region of interest" description="Disordered" evidence="1">
    <location>
        <begin position="379"/>
        <end position="490"/>
    </location>
</feature>